<evidence type="ECO:0008006" key="3">
    <source>
        <dbReference type="Google" id="ProtNLM"/>
    </source>
</evidence>
<dbReference type="Pfam" id="PF05045">
    <property type="entry name" value="RgpF"/>
    <property type="match status" value="1"/>
</dbReference>
<evidence type="ECO:0000313" key="2">
    <source>
        <dbReference type="Proteomes" id="UP000823660"/>
    </source>
</evidence>
<sequence>MKLLVHLHIYYYDQIPYFIEKLSNISGVAWDLFITETKHNEDVEKIFNNLRVIPHYIETDNVGYDIWPFIKVVKSVNLDDYDLILKLHTKNIRDHNSKINGCRLNGPQWRNELVDSLLINRKHFGKLINMFKHDDRLGLICSYQLYSKKSNNRPEDLSMLQNELGRLGFKFQGDRFCAGSMFMAKAGLYGFLQSDNIQASMFEGIARTKSIGSMAHVYERILSMVPYEYSHTVKTIHTNYLRSLQIMVSGYMRPLLEWLFSITVIGENRQKFLTLLGIRFLIRK</sequence>
<reference evidence="1" key="2">
    <citation type="journal article" date="2021" name="PeerJ">
        <title>Extensive microbial diversity within the chicken gut microbiome revealed by metagenomics and culture.</title>
        <authorList>
            <person name="Gilroy R."/>
            <person name="Ravi A."/>
            <person name="Getino M."/>
            <person name="Pursley I."/>
            <person name="Horton D.L."/>
            <person name="Alikhan N.F."/>
            <person name="Baker D."/>
            <person name="Gharbi K."/>
            <person name="Hall N."/>
            <person name="Watson M."/>
            <person name="Adriaenssens E.M."/>
            <person name="Foster-Nyarko E."/>
            <person name="Jarju S."/>
            <person name="Secka A."/>
            <person name="Antonio M."/>
            <person name="Oren A."/>
            <person name="Chaudhuri R.R."/>
            <person name="La Ragione R."/>
            <person name="Hildebrand F."/>
            <person name="Pallen M.J."/>
        </authorList>
    </citation>
    <scope>NUCLEOTIDE SEQUENCE</scope>
    <source>
        <strain evidence="1">B1-15692</strain>
    </source>
</reference>
<dbReference type="InterPro" id="IPR007739">
    <property type="entry name" value="RgpF"/>
</dbReference>
<evidence type="ECO:0000313" key="1">
    <source>
        <dbReference type="EMBL" id="MBO8467418.1"/>
    </source>
</evidence>
<protein>
    <recommendedName>
        <fullName evidence="3">Rhamnan synthesis protein F</fullName>
    </recommendedName>
</protein>
<gene>
    <name evidence="1" type="ORF">IAB99_06610</name>
</gene>
<reference evidence="1" key="1">
    <citation type="submission" date="2020-10" db="EMBL/GenBank/DDBJ databases">
        <authorList>
            <person name="Gilroy R."/>
        </authorList>
    </citation>
    <scope>NUCLEOTIDE SEQUENCE</scope>
    <source>
        <strain evidence="1">B1-15692</strain>
    </source>
</reference>
<name>A0A9D9NBJ5_9BACT</name>
<accession>A0A9D9NBJ5</accession>
<organism evidence="1 2">
    <name type="scientific">Candidatus Cryptobacteroides faecipullorum</name>
    <dbReference type="NCBI Taxonomy" id="2840764"/>
    <lineage>
        <taxon>Bacteria</taxon>
        <taxon>Pseudomonadati</taxon>
        <taxon>Bacteroidota</taxon>
        <taxon>Bacteroidia</taxon>
        <taxon>Bacteroidales</taxon>
        <taxon>Candidatus Cryptobacteroides</taxon>
    </lineage>
</organism>
<dbReference type="AlphaFoldDB" id="A0A9D9NBJ5"/>
<proteinExistence type="predicted"/>
<dbReference type="EMBL" id="JADIMH010000036">
    <property type="protein sequence ID" value="MBO8467418.1"/>
    <property type="molecule type" value="Genomic_DNA"/>
</dbReference>
<comment type="caution">
    <text evidence="1">The sequence shown here is derived from an EMBL/GenBank/DDBJ whole genome shotgun (WGS) entry which is preliminary data.</text>
</comment>
<dbReference type="Proteomes" id="UP000823660">
    <property type="component" value="Unassembled WGS sequence"/>
</dbReference>